<name>A0A7X1CPC7_9LIST</name>
<gene>
    <name evidence="3" type="ORF">HCA69_05730</name>
</gene>
<proteinExistence type="predicted"/>
<evidence type="ECO:0000313" key="3">
    <source>
        <dbReference type="EMBL" id="MBC1935859.1"/>
    </source>
</evidence>
<protein>
    <submittedName>
        <fullName evidence="3">Uncharacterized protein</fullName>
    </submittedName>
</protein>
<dbReference type="InterPro" id="IPR025875">
    <property type="entry name" value="Leu-rich_rpt_4"/>
</dbReference>
<evidence type="ECO:0000313" key="4">
    <source>
        <dbReference type="Proteomes" id="UP000535908"/>
    </source>
</evidence>
<dbReference type="InterPro" id="IPR001611">
    <property type="entry name" value="Leu-rich_rpt"/>
</dbReference>
<dbReference type="PROSITE" id="PS51450">
    <property type="entry name" value="LRR"/>
    <property type="match status" value="1"/>
</dbReference>
<dbReference type="Gene3D" id="3.80.10.10">
    <property type="entry name" value="Ribonuclease Inhibitor"/>
    <property type="match status" value="1"/>
</dbReference>
<sequence length="400" mass="43581">MNLRNAIACGVATSVIVGGSMVFPQNSDAKVIGAQSTLEMVTKEIIPITDPGLKNAITTALTIELGHPATEEDFTSENLSKITTLAIYLTPVHSLSELKYVPNLEALNISNNGTPMASLSPLEGLNKLVELSLNGAPVGDEMYSTLNKITSLKYLDIAGDTPNIGSLDKLPNLESVSLTFNNTLEKMPTFETSTQIKALYFSDDNISELPDYSHLVNLERLELGYNNFTSIPDLSAFSKLTALYMSENAISDTSNLETIQNKQNILVDLTSNLISKYAPVMGEFKRVMTLNNFMADQKMQYMMEPLAEQVISESSSIVIPLNWALSSNPSIIIGPSEFTEHQRQFVDVANLKIATSNDNIDVSAVNGKLAIHAKEGIIGMTEVKLSYNENIEVNFGVAVE</sequence>
<dbReference type="PANTHER" id="PTHR46652">
    <property type="entry name" value="LEUCINE-RICH REPEAT AND IQ DOMAIN-CONTAINING PROTEIN 1-RELATED"/>
    <property type="match status" value="1"/>
</dbReference>
<dbReference type="Pfam" id="PF12799">
    <property type="entry name" value="LRR_4"/>
    <property type="match status" value="1"/>
</dbReference>
<evidence type="ECO:0000256" key="2">
    <source>
        <dbReference type="ARBA" id="ARBA00022737"/>
    </source>
</evidence>
<comment type="caution">
    <text evidence="3">The sequence shown here is derived from an EMBL/GenBank/DDBJ whole genome shotgun (WGS) entry which is preliminary data.</text>
</comment>
<dbReference type="InterPro" id="IPR032675">
    <property type="entry name" value="LRR_dom_sf"/>
</dbReference>
<keyword evidence="2" id="KW-0677">Repeat</keyword>
<organism evidence="3 4">
    <name type="scientific">Listeria grandensis</name>
    <dbReference type="NCBI Taxonomy" id="1494963"/>
    <lineage>
        <taxon>Bacteria</taxon>
        <taxon>Bacillati</taxon>
        <taxon>Bacillota</taxon>
        <taxon>Bacilli</taxon>
        <taxon>Bacillales</taxon>
        <taxon>Listeriaceae</taxon>
        <taxon>Listeria</taxon>
    </lineage>
</organism>
<dbReference type="AlphaFoldDB" id="A0A7X1CPC7"/>
<reference evidence="3 4" key="1">
    <citation type="submission" date="2020-03" db="EMBL/GenBank/DDBJ databases">
        <title>Soil Listeria distribution.</title>
        <authorList>
            <person name="Liao J."/>
            <person name="Wiedmann M."/>
        </authorList>
    </citation>
    <scope>NUCLEOTIDE SEQUENCE [LARGE SCALE GENOMIC DNA]</scope>
    <source>
        <strain evidence="3 4">FSL L7-0741</strain>
    </source>
</reference>
<evidence type="ECO:0000256" key="1">
    <source>
        <dbReference type="ARBA" id="ARBA00022614"/>
    </source>
</evidence>
<dbReference type="RefSeq" id="WP_185525738.1">
    <property type="nucleotide sequence ID" value="NZ_JAARWN010000003.1"/>
</dbReference>
<dbReference type="PANTHER" id="PTHR46652:SF3">
    <property type="entry name" value="LEUCINE-RICH REPEAT-CONTAINING PROTEIN 9"/>
    <property type="match status" value="1"/>
</dbReference>
<dbReference type="InterPro" id="IPR050836">
    <property type="entry name" value="SDS22/Internalin_LRR"/>
</dbReference>
<dbReference type="Proteomes" id="UP000535908">
    <property type="component" value="Unassembled WGS sequence"/>
</dbReference>
<dbReference type="SUPFAM" id="SSF52058">
    <property type="entry name" value="L domain-like"/>
    <property type="match status" value="1"/>
</dbReference>
<keyword evidence="1" id="KW-0433">Leucine-rich repeat</keyword>
<dbReference type="EMBL" id="JAARWN010000003">
    <property type="protein sequence ID" value="MBC1935859.1"/>
    <property type="molecule type" value="Genomic_DNA"/>
</dbReference>
<accession>A0A7X1CPC7</accession>
<dbReference type="SMART" id="SM00365">
    <property type="entry name" value="LRR_SD22"/>
    <property type="match status" value="2"/>
</dbReference>